<keyword evidence="1" id="KW-0210">Decarboxylase</keyword>
<proteinExistence type="predicted"/>
<reference evidence="3 4" key="1">
    <citation type="submission" date="2016-11" db="EMBL/GenBank/DDBJ databases">
        <authorList>
            <person name="Jaros S."/>
            <person name="Januszkiewicz K."/>
            <person name="Wedrychowicz H."/>
        </authorList>
    </citation>
    <scope>NUCLEOTIDE SEQUENCE [LARGE SCALE GENOMIC DNA]</scope>
    <source>
        <strain evidence="3 4">GAS499</strain>
    </source>
</reference>
<accession>A0A1M6M4B9</accession>
<dbReference type="Proteomes" id="UP000189935">
    <property type="component" value="Chromosome I"/>
</dbReference>
<name>A0A1M6M4B9_9BRAD</name>
<dbReference type="PANTHER" id="PTHR42818">
    <property type="entry name" value="SULFOPYRUVATE DECARBOXYLASE SUBUNIT ALPHA"/>
    <property type="match status" value="1"/>
</dbReference>
<evidence type="ECO:0000313" key="4">
    <source>
        <dbReference type="Proteomes" id="UP000189935"/>
    </source>
</evidence>
<dbReference type="Gene3D" id="3.40.50.970">
    <property type="match status" value="1"/>
</dbReference>
<sequence>MHARTEAAAEMAETASSWPEEIFAILQRFDVRQVPYVPDAGHSQLIDRVLGAPAMRAVPLTTEEEGVALLAGAWAGGQRGVLLMQSSGVGNCVNMLSLTQIFRFPFLTLVTMRGEWGEFNPWQVPMGSSTSGVFELSGIKVLRASHASEVREVVEAAAGQAYNACTPTAVLLSQRLIGAKVFTK</sequence>
<evidence type="ECO:0000256" key="1">
    <source>
        <dbReference type="ARBA" id="ARBA00022793"/>
    </source>
</evidence>
<keyword evidence="3" id="KW-0670">Pyruvate</keyword>
<dbReference type="InterPro" id="IPR029061">
    <property type="entry name" value="THDP-binding"/>
</dbReference>
<protein>
    <submittedName>
        <fullName evidence="3">Sulfopyruvate decarboxylase, alpha subunit</fullName>
    </submittedName>
</protein>
<dbReference type="OrthoDB" id="9798007at2"/>
<dbReference type="AlphaFoldDB" id="A0A1M6M4B9"/>
<organism evidence="3 4">
    <name type="scientific">Bradyrhizobium lablabi</name>
    <dbReference type="NCBI Taxonomy" id="722472"/>
    <lineage>
        <taxon>Bacteria</taxon>
        <taxon>Pseudomonadati</taxon>
        <taxon>Pseudomonadota</taxon>
        <taxon>Alphaproteobacteria</taxon>
        <taxon>Hyphomicrobiales</taxon>
        <taxon>Nitrobacteraceae</taxon>
        <taxon>Bradyrhizobium</taxon>
    </lineage>
</organism>
<dbReference type="CDD" id="cd07035">
    <property type="entry name" value="TPP_PYR_POX_like"/>
    <property type="match status" value="1"/>
</dbReference>
<keyword evidence="2" id="KW-0456">Lyase</keyword>
<dbReference type="SUPFAM" id="SSF52518">
    <property type="entry name" value="Thiamin diphosphate-binding fold (THDP-binding)"/>
    <property type="match status" value="1"/>
</dbReference>
<gene>
    <name evidence="3" type="ORF">SAMN05444159_1475</name>
</gene>
<dbReference type="GO" id="GO:0016831">
    <property type="term" value="F:carboxy-lyase activity"/>
    <property type="evidence" value="ECO:0007669"/>
    <property type="project" value="UniProtKB-KW"/>
</dbReference>
<evidence type="ECO:0000256" key="2">
    <source>
        <dbReference type="ARBA" id="ARBA00023239"/>
    </source>
</evidence>
<dbReference type="PANTHER" id="PTHR42818:SF1">
    <property type="entry name" value="SULFOPYRUVATE DECARBOXYLASE"/>
    <property type="match status" value="1"/>
</dbReference>
<dbReference type="EMBL" id="LT670844">
    <property type="protein sequence ID" value="SHJ78257.1"/>
    <property type="molecule type" value="Genomic_DNA"/>
</dbReference>
<dbReference type="RefSeq" id="WP_079537582.1">
    <property type="nucleotide sequence ID" value="NZ_LT670844.1"/>
</dbReference>
<evidence type="ECO:0000313" key="3">
    <source>
        <dbReference type="EMBL" id="SHJ78257.1"/>
    </source>
</evidence>
<dbReference type="InterPro" id="IPR051818">
    <property type="entry name" value="TPP_dependent_decarboxylase"/>
</dbReference>